<accession>A0A813K028</accession>
<dbReference type="AlphaFoldDB" id="A0A813K028"/>
<proteinExistence type="predicted"/>
<sequence length="105" mass="11051">RHMQSAWAWLVAKVSPQEQTVNSSDDQDFLNRINTGAYRPVPVAGTGRASAAAVEVPVAGTGAATAVAVEANADSAAAPEGVDLAQLRAQRLARFDTPQQQPQQR</sequence>
<evidence type="ECO:0000313" key="2">
    <source>
        <dbReference type="Proteomes" id="UP000626109"/>
    </source>
</evidence>
<dbReference type="EMBL" id="CAJNNW010026670">
    <property type="protein sequence ID" value="CAE8686963.1"/>
    <property type="molecule type" value="Genomic_DNA"/>
</dbReference>
<name>A0A813K028_POLGL</name>
<dbReference type="Proteomes" id="UP000626109">
    <property type="component" value="Unassembled WGS sequence"/>
</dbReference>
<gene>
    <name evidence="1" type="ORF">PGLA2088_LOCUS25229</name>
</gene>
<feature type="non-terminal residue" evidence="1">
    <location>
        <position position="105"/>
    </location>
</feature>
<organism evidence="1 2">
    <name type="scientific">Polarella glacialis</name>
    <name type="common">Dinoflagellate</name>
    <dbReference type="NCBI Taxonomy" id="89957"/>
    <lineage>
        <taxon>Eukaryota</taxon>
        <taxon>Sar</taxon>
        <taxon>Alveolata</taxon>
        <taxon>Dinophyceae</taxon>
        <taxon>Suessiales</taxon>
        <taxon>Suessiaceae</taxon>
        <taxon>Polarella</taxon>
    </lineage>
</organism>
<reference evidence="1" key="1">
    <citation type="submission" date="2021-02" db="EMBL/GenBank/DDBJ databases">
        <authorList>
            <person name="Dougan E. K."/>
            <person name="Rhodes N."/>
            <person name="Thang M."/>
            <person name="Chan C."/>
        </authorList>
    </citation>
    <scope>NUCLEOTIDE SEQUENCE</scope>
</reference>
<evidence type="ECO:0000313" key="1">
    <source>
        <dbReference type="EMBL" id="CAE8686963.1"/>
    </source>
</evidence>
<comment type="caution">
    <text evidence="1">The sequence shown here is derived from an EMBL/GenBank/DDBJ whole genome shotgun (WGS) entry which is preliminary data.</text>
</comment>
<protein>
    <submittedName>
        <fullName evidence="1">Uncharacterized protein</fullName>
    </submittedName>
</protein>